<reference evidence="2" key="1">
    <citation type="submission" date="2024-02" db="EMBL/GenBank/DDBJ databases">
        <authorList>
            <consortium name="Clinical and Environmental Microbiology Branch: Whole genome sequencing antimicrobial resistance pathogens in the healthcare setting"/>
        </authorList>
    </citation>
    <scope>NUCLEOTIDE SEQUENCE</scope>
    <source>
        <strain evidence="2">2021GO-0154</strain>
    </source>
</reference>
<evidence type="ECO:0000313" key="2">
    <source>
        <dbReference type="EMBL" id="EMJ5133779.1"/>
    </source>
</evidence>
<protein>
    <submittedName>
        <fullName evidence="2">DUF1190 domain-containing protein</fullName>
    </submittedName>
</protein>
<dbReference type="InterPro" id="IPR009576">
    <property type="entry name" value="Biofilm_formation_YgiB"/>
</dbReference>
<sequence length="244" mass="27538">MNKKNKTKYHKRKKKAGYKGYPQLKRVGVSTKEERKGSGLLTLVIMSGAVFFGLRSCDQESEAPKITLFKDTSDCVQAGYNLSFCAQKQEEAQQELIRNMATYSQLDVCENLYGIGNCIQSKRKLSRLQYDQCLAENATPEYCDRLSEQDVYGPKLAGFSIDESPEAVQRYSSTHTHSSGSYYFSRARPFYSTRYEPNVYREVGSSEKWLSDGSNKLKPANYHHNSTRTTSRGGFGNKSKSKGG</sequence>
<gene>
    <name evidence="2" type="ORF">RG298_001477</name>
</gene>
<proteinExistence type="predicted"/>
<name>A0AAI9DAE6_PROST</name>
<dbReference type="Pfam" id="PF06693">
    <property type="entry name" value="DUF1190"/>
    <property type="match status" value="1"/>
</dbReference>
<dbReference type="EMBL" id="ABMABF030000004">
    <property type="protein sequence ID" value="EMJ5133779.1"/>
    <property type="molecule type" value="Genomic_DNA"/>
</dbReference>
<comment type="caution">
    <text evidence="2">The sequence shown here is derived from an EMBL/GenBank/DDBJ whole genome shotgun (WGS) entry which is preliminary data.</text>
</comment>
<feature type="region of interest" description="Disordered" evidence="1">
    <location>
        <begin position="214"/>
        <end position="244"/>
    </location>
</feature>
<evidence type="ECO:0000256" key="1">
    <source>
        <dbReference type="SAM" id="MobiDB-lite"/>
    </source>
</evidence>
<organism evidence="2">
    <name type="scientific">Providencia stuartii</name>
    <dbReference type="NCBI Taxonomy" id="588"/>
    <lineage>
        <taxon>Bacteria</taxon>
        <taxon>Pseudomonadati</taxon>
        <taxon>Pseudomonadota</taxon>
        <taxon>Gammaproteobacteria</taxon>
        <taxon>Enterobacterales</taxon>
        <taxon>Morganellaceae</taxon>
        <taxon>Providencia</taxon>
    </lineage>
</organism>
<dbReference type="AlphaFoldDB" id="A0AAI9DAE6"/>
<accession>A0AAI9DAE6</accession>